<accession>A0ABD3QM38</accession>
<keyword evidence="2" id="KW-0539">Nucleus</keyword>
<evidence type="ECO:0000259" key="4">
    <source>
        <dbReference type="PROSITE" id="PS50118"/>
    </source>
</evidence>
<reference evidence="5 6" key="1">
    <citation type="journal article" date="2020" name="G3 (Bethesda)">
        <title>Improved Reference Genome for Cyclotella cryptica CCMP332, a Model for Cell Wall Morphogenesis, Salinity Adaptation, and Lipid Production in Diatoms (Bacillariophyta).</title>
        <authorList>
            <person name="Roberts W.R."/>
            <person name="Downey K.M."/>
            <person name="Ruck E.C."/>
            <person name="Traller J.C."/>
            <person name="Alverson A.J."/>
        </authorList>
    </citation>
    <scope>NUCLEOTIDE SEQUENCE [LARGE SCALE GENOMIC DNA]</scope>
    <source>
        <strain evidence="5 6">CCMP332</strain>
    </source>
</reference>
<dbReference type="InterPro" id="IPR050342">
    <property type="entry name" value="HMGB"/>
</dbReference>
<organism evidence="5 6">
    <name type="scientific">Cyclotella cryptica</name>
    <dbReference type="NCBI Taxonomy" id="29204"/>
    <lineage>
        <taxon>Eukaryota</taxon>
        <taxon>Sar</taxon>
        <taxon>Stramenopiles</taxon>
        <taxon>Ochrophyta</taxon>
        <taxon>Bacillariophyta</taxon>
        <taxon>Coscinodiscophyceae</taxon>
        <taxon>Thalassiosirophycidae</taxon>
        <taxon>Stephanodiscales</taxon>
        <taxon>Stephanodiscaceae</taxon>
        <taxon>Cyclotella</taxon>
    </lineage>
</organism>
<protein>
    <recommendedName>
        <fullName evidence="4">HMG box domain-containing protein</fullName>
    </recommendedName>
</protein>
<keyword evidence="6" id="KW-1185">Reference proteome</keyword>
<dbReference type="InterPro" id="IPR009071">
    <property type="entry name" value="HMG_box_dom"/>
</dbReference>
<evidence type="ECO:0000256" key="1">
    <source>
        <dbReference type="ARBA" id="ARBA00023125"/>
    </source>
</evidence>
<dbReference type="PROSITE" id="PS50118">
    <property type="entry name" value="HMG_BOX_2"/>
    <property type="match status" value="1"/>
</dbReference>
<evidence type="ECO:0000256" key="3">
    <source>
        <dbReference type="SAM" id="MobiDB-lite"/>
    </source>
</evidence>
<dbReference type="GO" id="GO:0003677">
    <property type="term" value="F:DNA binding"/>
    <property type="evidence" value="ECO:0007669"/>
    <property type="project" value="UniProtKB-UniRule"/>
</dbReference>
<evidence type="ECO:0000256" key="2">
    <source>
        <dbReference type="PROSITE-ProRule" id="PRU00267"/>
    </source>
</evidence>
<comment type="caution">
    <text evidence="5">The sequence shown here is derived from an EMBL/GenBank/DDBJ whole genome shotgun (WGS) entry which is preliminary data.</text>
</comment>
<dbReference type="AlphaFoldDB" id="A0ABD3QM38"/>
<dbReference type="Proteomes" id="UP001516023">
    <property type="component" value="Unassembled WGS sequence"/>
</dbReference>
<dbReference type="PANTHER" id="PTHR48112:SF15">
    <property type="entry name" value="HMG BOX DOMAIN-CONTAINING PROTEIN"/>
    <property type="match status" value="1"/>
</dbReference>
<name>A0ABD3QM38_9STRA</name>
<proteinExistence type="predicted"/>
<sequence length="278" mass="31613">MNIPSSGGKKPKRPLTPYNLFYRFKRGRILQLCSIGSGDKDTIQRLVAAVPGLENMSPSELRLLHPKDMYIVSRSIIRKEMKENLLPFEGKRAHRKTHGMMDFVEMSRMMCNQWKVVDESIKCIFQELAEEGKQLYRERLSEYKDKEQESDTGSDVQNPCEEGSADKPKSCNRTTKYTNVDMFPETPPPLPPIVSFDSEDDMSCVVQPSVYQPDADDSTATSDADDEFCAFIDEHIHMVDNVGLDACDLNYGRPIDFMDLITMDESICHCTLSLEGML</sequence>
<dbReference type="PANTHER" id="PTHR48112">
    <property type="entry name" value="HIGH MOBILITY GROUP PROTEIN DSP1"/>
    <property type="match status" value="1"/>
</dbReference>
<dbReference type="GO" id="GO:0005634">
    <property type="term" value="C:nucleus"/>
    <property type="evidence" value="ECO:0007669"/>
    <property type="project" value="UniProtKB-UniRule"/>
</dbReference>
<feature type="DNA-binding region" description="HMG box" evidence="2">
    <location>
        <begin position="11"/>
        <end position="144"/>
    </location>
</feature>
<feature type="region of interest" description="Disordered" evidence="3">
    <location>
        <begin position="178"/>
        <end position="197"/>
    </location>
</feature>
<feature type="domain" description="HMG box" evidence="4">
    <location>
        <begin position="11"/>
        <end position="144"/>
    </location>
</feature>
<dbReference type="EMBL" id="JABMIG020000028">
    <property type="protein sequence ID" value="KAL3801217.1"/>
    <property type="molecule type" value="Genomic_DNA"/>
</dbReference>
<dbReference type="SUPFAM" id="SSF47095">
    <property type="entry name" value="HMG-box"/>
    <property type="match status" value="1"/>
</dbReference>
<keyword evidence="1 2" id="KW-0238">DNA-binding</keyword>
<dbReference type="Gene3D" id="1.10.30.10">
    <property type="entry name" value="High mobility group box domain"/>
    <property type="match status" value="1"/>
</dbReference>
<dbReference type="InterPro" id="IPR036910">
    <property type="entry name" value="HMG_box_dom_sf"/>
</dbReference>
<feature type="region of interest" description="Disordered" evidence="3">
    <location>
        <begin position="143"/>
        <end position="173"/>
    </location>
</feature>
<evidence type="ECO:0000313" key="6">
    <source>
        <dbReference type="Proteomes" id="UP001516023"/>
    </source>
</evidence>
<gene>
    <name evidence="5" type="ORF">HJC23_012617</name>
</gene>
<evidence type="ECO:0000313" key="5">
    <source>
        <dbReference type="EMBL" id="KAL3801217.1"/>
    </source>
</evidence>